<comment type="caution">
    <text evidence="1">The sequence shown here is derived from an EMBL/GenBank/DDBJ whole genome shotgun (WGS) entry which is preliminary data.</text>
</comment>
<organism evidence="1 2">
    <name type="scientific">Portunus trituberculatus</name>
    <name type="common">Swimming crab</name>
    <name type="synonym">Neptunus trituberculatus</name>
    <dbReference type="NCBI Taxonomy" id="210409"/>
    <lineage>
        <taxon>Eukaryota</taxon>
        <taxon>Metazoa</taxon>
        <taxon>Ecdysozoa</taxon>
        <taxon>Arthropoda</taxon>
        <taxon>Crustacea</taxon>
        <taxon>Multicrustacea</taxon>
        <taxon>Malacostraca</taxon>
        <taxon>Eumalacostraca</taxon>
        <taxon>Eucarida</taxon>
        <taxon>Decapoda</taxon>
        <taxon>Pleocyemata</taxon>
        <taxon>Brachyura</taxon>
        <taxon>Eubrachyura</taxon>
        <taxon>Portunoidea</taxon>
        <taxon>Portunidae</taxon>
        <taxon>Portuninae</taxon>
        <taxon>Portunus</taxon>
    </lineage>
</organism>
<gene>
    <name evidence="1" type="ORF">E2C01_050461</name>
</gene>
<sequence length="180" mass="19554">MDCAICSYKCMTTSTSPRTAESAGPPHPPPTLKQVVLIRSFDGSGCFIHPAEVSRAVCGSIFAKQYIEQTLAISGGGRGIKFELVNALRLPDLDKDGQTVPNLAIRLKFRGPVPERVTIGNMITMKCSGYHDTDGCVREDHCLFCCSGHCPTSKQCPARLQAVQLQELQHDGAYSLLDIK</sequence>
<protein>
    <submittedName>
        <fullName evidence="1">Uncharacterized protein</fullName>
    </submittedName>
</protein>
<reference evidence="1 2" key="1">
    <citation type="submission" date="2019-05" db="EMBL/GenBank/DDBJ databases">
        <title>Another draft genome of Portunus trituberculatus and its Hox gene families provides insights of decapod evolution.</title>
        <authorList>
            <person name="Jeong J.-H."/>
            <person name="Song I."/>
            <person name="Kim S."/>
            <person name="Choi T."/>
            <person name="Kim D."/>
            <person name="Ryu S."/>
            <person name="Kim W."/>
        </authorList>
    </citation>
    <scope>NUCLEOTIDE SEQUENCE [LARGE SCALE GENOMIC DNA]</scope>
    <source>
        <tissue evidence="1">Muscle</tissue>
    </source>
</reference>
<evidence type="ECO:0000313" key="2">
    <source>
        <dbReference type="Proteomes" id="UP000324222"/>
    </source>
</evidence>
<accession>A0A5B7G8C0</accession>
<dbReference type="EMBL" id="VSRR010013993">
    <property type="protein sequence ID" value="MPC56500.1"/>
    <property type="molecule type" value="Genomic_DNA"/>
</dbReference>
<keyword evidence="2" id="KW-1185">Reference proteome</keyword>
<name>A0A5B7G8C0_PORTR</name>
<dbReference type="Proteomes" id="UP000324222">
    <property type="component" value="Unassembled WGS sequence"/>
</dbReference>
<dbReference type="AlphaFoldDB" id="A0A5B7G8C0"/>
<evidence type="ECO:0000313" key="1">
    <source>
        <dbReference type="EMBL" id="MPC56500.1"/>
    </source>
</evidence>
<proteinExistence type="predicted"/>